<sequence length="542" mass="60885">MPHNCSRCGATCAGILSVRPAPDPEIEALLRTNLPPSEAQEVFFRETRHTGKPRLAELEMRIADAQAKLDVLLQERDSLVWNLQRCTDVLNPVRRLPSDVLCEIFAVHSMTGGKNSYSIYSFSAADTRRKYSVPCQWRLGMVCMNWRHTVLNYPWLWSMIDLTFQLSSYLGYVRANPPTDNHPYLEAGRKLAMHMYRSANHPLRVRLRGPIPQSLLHIIISASYRWEHLCLDRDSLRTVESPLGALVSFQYVLNDCRVDAIRERIPLLRSATSLRRLVVDNVHPILHPGRVIIPWAQIHSVIIASFPDENATTLFKLAPKLDTVDFLNVKHSPFDPSRPAPDAVHSVSLKSFSLSVNLPGTVHGASTNYPSTVTVLFDSLTLPALEHFRIDFGGACGLSESITRLLRRSQCVLKRLALIGASTDDLEELIGADEFQNLEELLIEKLENAAHLQSVLELLTESAGLPRLLAVEIDASALVDSIGTYQDAVIQFMESHQVMNQGFGRLDSLTLRAPASFEISEANVQRLEALRSLGTRFYIYRH</sequence>
<name>A0A284RV62_ARMOS</name>
<dbReference type="Proteomes" id="UP000219338">
    <property type="component" value="Unassembled WGS sequence"/>
</dbReference>
<gene>
    <name evidence="1" type="ORF">ARMOST_16046</name>
</gene>
<accession>A0A284RV62</accession>
<evidence type="ECO:0000313" key="2">
    <source>
        <dbReference type="Proteomes" id="UP000219338"/>
    </source>
</evidence>
<protein>
    <recommendedName>
        <fullName evidence="3">F-box domain-containing protein</fullName>
    </recommendedName>
</protein>
<keyword evidence="2" id="KW-1185">Reference proteome</keyword>
<dbReference type="OMA" id="CEIFAVH"/>
<dbReference type="AlphaFoldDB" id="A0A284RV62"/>
<evidence type="ECO:0000313" key="1">
    <source>
        <dbReference type="EMBL" id="SJL12617.1"/>
    </source>
</evidence>
<evidence type="ECO:0008006" key="3">
    <source>
        <dbReference type="Google" id="ProtNLM"/>
    </source>
</evidence>
<organism evidence="1 2">
    <name type="scientific">Armillaria ostoyae</name>
    <name type="common">Armillaria root rot fungus</name>
    <dbReference type="NCBI Taxonomy" id="47428"/>
    <lineage>
        <taxon>Eukaryota</taxon>
        <taxon>Fungi</taxon>
        <taxon>Dikarya</taxon>
        <taxon>Basidiomycota</taxon>
        <taxon>Agaricomycotina</taxon>
        <taxon>Agaricomycetes</taxon>
        <taxon>Agaricomycetidae</taxon>
        <taxon>Agaricales</taxon>
        <taxon>Marasmiineae</taxon>
        <taxon>Physalacriaceae</taxon>
        <taxon>Armillaria</taxon>
    </lineage>
</organism>
<dbReference type="OrthoDB" id="3221235at2759"/>
<dbReference type="EMBL" id="FUEG01000017">
    <property type="protein sequence ID" value="SJL12617.1"/>
    <property type="molecule type" value="Genomic_DNA"/>
</dbReference>
<reference evidence="2" key="1">
    <citation type="journal article" date="2017" name="Nat. Ecol. Evol.">
        <title>Genome expansion and lineage-specific genetic innovations in the forest pathogenic fungi Armillaria.</title>
        <authorList>
            <person name="Sipos G."/>
            <person name="Prasanna A.N."/>
            <person name="Walter M.C."/>
            <person name="O'Connor E."/>
            <person name="Balint B."/>
            <person name="Krizsan K."/>
            <person name="Kiss B."/>
            <person name="Hess J."/>
            <person name="Varga T."/>
            <person name="Slot J."/>
            <person name="Riley R."/>
            <person name="Boka B."/>
            <person name="Rigling D."/>
            <person name="Barry K."/>
            <person name="Lee J."/>
            <person name="Mihaltcheva S."/>
            <person name="LaButti K."/>
            <person name="Lipzen A."/>
            <person name="Waldron R."/>
            <person name="Moloney N.M."/>
            <person name="Sperisen C."/>
            <person name="Kredics L."/>
            <person name="Vagvoelgyi C."/>
            <person name="Patrignani A."/>
            <person name="Fitzpatrick D."/>
            <person name="Nagy I."/>
            <person name="Doyle S."/>
            <person name="Anderson J.B."/>
            <person name="Grigoriev I.V."/>
            <person name="Gueldener U."/>
            <person name="Muensterkoetter M."/>
            <person name="Nagy L.G."/>
        </authorList>
    </citation>
    <scope>NUCLEOTIDE SEQUENCE [LARGE SCALE GENOMIC DNA]</scope>
    <source>
        <strain evidence="2">C18/9</strain>
    </source>
</reference>
<proteinExistence type="predicted"/>